<feature type="compositionally biased region" description="Low complexity" evidence="1">
    <location>
        <begin position="556"/>
        <end position="568"/>
    </location>
</feature>
<dbReference type="SUPFAM" id="SSF46565">
    <property type="entry name" value="Chaperone J-domain"/>
    <property type="match status" value="1"/>
</dbReference>
<feature type="region of interest" description="Disordered" evidence="1">
    <location>
        <begin position="1040"/>
        <end position="1059"/>
    </location>
</feature>
<proteinExistence type="predicted"/>
<dbReference type="InterPro" id="IPR036869">
    <property type="entry name" value="J_dom_sf"/>
</dbReference>
<evidence type="ECO:0000313" key="3">
    <source>
        <dbReference type="EMBL" id="CAF9913100.1"/>
    </source>
</evidence>
<gene>
    <name evidence="3" type="ORF">ALECFALPRED_008633</name>
</gene>
<feature type="compositionally biased region" description="Basic and acidic residues" evidence="1">
    <location>
        <begin position="357"/>
        <end position="366"/>
    </location>
</feature>
<dbReference type="GO" id="GO:0005737">
    <property type="term" value="C:cytoplasm"/>
    <property type="evidence" value="ECO:0007669"/>
    <property type="project" value="TreeGrafter"/>
</dbReference>
<accession>A0A8H3IEM3</accession>
<sequence>MGKADAERDYYGDLELEPTADPNEIKRQFKKLALKYHPDRNPGKEVEYNSKFQAIQSANEVLSDPQQRAKYDAQRMRAGLLHTYAGTSSSPPRPNVPTRSPMTDFPPPPRPPPYTTTKNTFTPHSSGAQRYKDFRTRPEPATWRGASTDDPKTKTSDFKAWESMRPPRRGEGPIPSQTQRRTVPPKAARPPPVPPGRETNGRATKDPSPRRHGWDHIQEPHAGMPGTTRADNSRGPPQKTGFAPSTPGAGGDEPQARSAYFTVGRGERPENARSQTHMPPPPVPGHAPTSKRPDSLASSKDKIGFNEPFGNKSRISTPYQTGGGEKIRPYAASPVLERSKTSASPRDSNSRTGWYEGKPDNADSAHHRAASATSSYQKMSPPSKRDTGLPGVSGVYSSSSSSSSSSDEEVGPFSSARPSVTQVPKTKRTRAGVGQASIHGFNPFAKVGDEPMAPQASLGVGGYEIPRRHSAVDLDIRNPSEGFSEHRKNHEAEQSQQKSTSVPDAFNPQSRVGAQPSLQRSYSWHEKNGPPKDKDFHPATSEQKDQNPMYEPRGYNPFSSLPSPNSPSQDTPIEKWSDQWPFKSPRKPRTASAQPPPYWAIPSSLPPQKEIASRKRASTDVPLHGHTQKVAMKYADIDPFDSFKIPDYAKNSFPRTASLRSQSSENINTKFSPDNWHGKFFEPPPPSRSNTPRGVSPTKPNIFQQQQEQESQQASTNGEPMQPDLSKKSTSTFPPPPPPFARGKFQQEQWAPHLNDLKFDIPQSPQGRSPSRTSTRKRPRTRPPKASSTRASVGDAEDDPTASSATGESLESSKASSDVDAMDVDEPTPPSAKPGPQLTNGGYLPTAQPDVSNNTPRQGPMLPPRSPAVPPRTSGHGQPEKKASHLNLGDLKNVYPFAPSNEGLGNMNEMVTNLPQASHVSPPRQSIELSLQRMKFPNPPLCPSNPLNLTQHSWDHYCLNMRRYLDEWTKFTDQMAEILKTITRESLNCGWLDPEGKGYDKHMNMLGEHQRARVHLEIACENNEKCMRSLGDAMDAKVRGRGGVGRKQSNAGPVLEGLL</sequence>
<dbReference type="PROSITE" id="PS00636">
    <property type="entry name" value="DNAJ_1"/>
    <property type="match status" value="1"/>
</dbReference>
<dbReference type="PANTHER" id="PTHR44029:SF1">
    <property type="entry name" value="DNAJ HOMOLOG SUBFAMILY C MEMBER 21"/>
    <property type="match status" value="1"/>
</dbReference>
<feature type="compositionally biased region" description="Basic and acidic residues" evidence="1">
    <location>
        <begin position="523"/>
        <end position="545"/>
    </location>
</feature>
<feature type="compositionally biased region" description="Polar residues" evidence="1">
    <location>
        <begin position="688"/>
        <end position="703"/>
    </location>
</feature>
<dbReference type="InterPro" id="IPR051964">
    <property type="entry name" value="Chaperone_stress_response"/>
</dbReference>
<keyword evidence="4" id="KW-1185">Reference proteome</keyword>
<reference evidence="3" key="1">
    <citation type="submission" date="2021-03" db="EMBL/GenBank/DDBJ databases">
        <authorList>
            <person name="Tagirdzhanova G."/>
        </authorList>
    </citation>
    <scope>NUCLEOTIDE SEQUENCE</scope>
</reference>
<evidence type="ECO:0000259" key="2">
    <source>
        <dbReference type="PROSITE" id="PS50076"/>
    </source>
</evidence>
<dbReference type="InterPro" id="IPR001623">
    <property type="entry name" value="DnaJ_domain"/>
</dbReference>
<feature type="compositionally biased region" description="Low complexity" evidence="1">
    <location>
        <begin position="704"/>
        <end position="713"/>
    </location>
</feature>
<feature type="compositionally biased region" description="Basic and acidic residues" evidence="1">
    <location>
        <begin position="291"/>
        <end position="304"/>
    </location>
</feature>
<dbReference type="AlphaFoldDB" id="A0A8H3IEM3"/>
<feature type="compositionally biased region" description="Polar residues" evidence="1">
    <location>
        <begin position="656"/>
        <end position="672"/>
    </location>
</feature>
<feature type="compositionally biased region" description="Basic residues" evidence="1">
    <location>
        <begin position="774"/>
        <end position="783"/>
    </location>
</feature>
<dbReference type="PRINTS" id="PR00625">
    <property type="entry name" value="JDOMAIN"/>
</dbReference>
<dbReference type="CDD" id="cd06257">
    <property type="entry name" value="DnaJ"/>
    <property type="match status" value="1"/>
</dbReference>
<dbReference type="FunFam" id="1.10.287.110:FF:000096">
    <property type="entry name" value="DnaJ domain protein"/>
    <property type="match status" value="1"/>
</dbReference>
<dbReference type="EMBL" id="CAJPDR010000060">
    <property type="protein sequence ID" value="CAF9913100.1"/>
    <property type="molecule type" value="Genomic_DNA"/>
</dbReference>
<feature type="compositionally biased region" description="Polar residues" evidence="1">
    <location>
        <begin position="801"/>
        <end position="816"/>
    </location>
</feature>
<evidence type="ECO:0000313" key="4">
    <source>
        <dbReference type="Proteomes" id="UP000664203"/>
    </source>
</evidence>
<comment type="caution">
    <text evidence="3">The sequence shown here is derived from an EMBL/GenBank/DDBJ whole genome shotgun (WGS) entry which is preliminary data.</text>
</comment>
<feature type="region of interest" description="Disordered" evidence="1">
    <location>
        <begin position="83"/>
        <end position="624"/>
    </location>
</feature>
<organism evidence="3 4">
    <name type="scientific">Alectoria fallacina</name>
    <dbReference type="NCBI Taxonomy" id="1903189"/>
    <lineage>
        <taxon>Eukaryota</taxon>
        <taxon>Fungi</taxon>
        <taxon>Dikarya</taxon>
        <taxon>Ascomycota</taxon>
        <taxon>Pezizomycotina</taxon>
        <taxon>Lecanoromycetes</taxon>
        <taxon>OSLEUM clade</taxon>
        <taxon>Lecanoromycetidae</taxon>
        <taxon>Lecanorales</taxon>
        <taxon>Lecanorineae</taxon>
        <taxon>Parmeliaceae</taxon>
        <taxon>Alectoria</taxon>
    </lineage>
</organism>
<feature type="compositionally biased region" description="Basic and acidic residues" evidence="1">
    <location>
        <begin position="465"/>
        <end position="493"/>
    </location>
</feature>
<protein>
    <recommendedName>
        <fullName evidence="2">J domain-containing protein</fullName>
    </recommendedName>
</protein>
<dbReference type="SMART" id="SM00271">
    <property type="entry name" value="DnaJ"/>
    <property type="match status" value="1"/>
</dbReference>
<feature type="compositionally biased region" description="Basic and acidic residues" evidence="1">
    <location>
        <begin position="199"/>
        <end position="219"/>
    </location>
</feature>
<feature type="compositionally biased region" description="Pro residues" evidence="1">
    <location>
        <begin position="104"/>
        <end position="114"/>
    </location>
</feature>
<evidence type="ECO:0000256" key="1">
    <source>
        <dbReference type="SAM" id="MobiDB-lite"/>
    </source>
</evidence>
<feature type="compositionally biased region" description="Polar residues" evidence="1">
    <location>
        <begin position="494"/>
        <end position="522"/>
    </location>
</feature>
<dbReference type="OrthoDB" id="10250354at2759"/>
<feature type="compositionally biased region" description="Polar residues" evidence="1">
    <location>
        <begin position="341"/>
        <end position="352"/>
    </location>
</feature>
<dbReference type="Gene3D" id="1.10.287.110">
    <property type="entry name" value="DnaJ domain"/>
    <property type="match status" value="1"/>
</dbReference>
<dbReference type="InterPro" id="IPR018253">
    <property type="entry name" value="DnaJ_domain_CS"/>
</dbReference>
<dbReference type="PANTHER" id="PTHR44029">
    <property type="entry name" value="DNAJ HOMOLOG SUBFAMILY C MEMBER 21"/>
    <property type="match status" value="1"/>
</dbReference>
<dbReference type="Proteomes" id="UP000664203">
    <property type="component" value="Unassembled WGS sequence"/>
</dbReference>
<dbReference type="Pfam" id="PF00226">
    <property type="entry name" value="DnaJ"/>
    <property type="match status" value="1"/>
</dbReference>
<feature type="compositionally biased region" description="Basic and acidic residues" evidence="1">
    <location>
        <begin position="147"/>
        <end position="162"/>
    </location>
</feature>
<dbReference type="PROSITE" id="PS50076">
    <property type="entry name" value="DNAJ_2"/>
    <property type="match status" value="1"/>
</dbReference>
<name>A0A8H3IEM3_9LECA</name>
<feature type="compositionally biased region" description="Pro residues" evidence="1">
    <location>
        <begin position="861"/>
        <end position="870"/>
    </location>
</feature>
<feature type="domain" description="J" evidence="2">
    <location>
        <begin position="9"/>
        <end position="75"/>
    </location>
</feature>
<feature type="region of interest" description="Disordered" evidence="1">
    <location>
        <begin position="656"/>
        <end position="888"/>
    </location>
</feature>